<evidence type="ECO:0000259" key="2">
    <source>
        <dbReference type="Pfam" id="PF13559"/>
    </source>
</evidence>
<dbReference type="EMBL" id="JAJFZP010000003">
    <property type="protein sequence ID" value="MCC3267971.1"/>
    <property type="molecule type" value="Genomic_DNA"/>
</dbReference>
<protein>
    <submittedName>
        <fullName evidence="3">DUF4129 domain-containing protein</fullName>
    </submittedName>
</protein>
<evidence type="ECO:0000313" key="3">
    <source>
        <dbReference type="EMBL" id="MCC3267971.1"/>
    </source>
</evidence>
<dbReference type="InterPro" id="IPR025403">
    <property type="entry name" value="TgpA-like_C"/>
</dbReference>
<dbReference type="AlphaFoldDB" id="A0A9X1S5E7"/>
<feature type="domain" description="Protein-glutamine gamma-glutamyltransferase-like C-terminal" evidence="2">
    <location>
        <begin position="133"/>
        <end position="200"/>
    </location>
</feature>
<dbReference type="Pfam" id="PF13559">
    <property type="entry name" value="DUF4129"/>
    <property type="match status" value="1"/>
</dbReference>
<keyword evidence="1" id="KW-0812">Transmembrane</keyword>
<comment type="caution">
    <text evidence="3">The sequence shown here is derived from an EMBL/GenBank/DDBJ whole genome shotgun (WGS) entry which is preliminary data.</text>
</comment>
<evidence type="ECO:0000313" key="4">
    <source>
        <dbReference type="Proteomes" id="UP001139264"/>
    </source>
</evidence>
<gene>
    <name evidence="3" type="ORF">LJ751_01160</name>
</gene>
<dbReference type="RefSeq" id="WP_227906423.1">
    <property type="nucleotide sequence ID" value="NZ_CP095461.1"/>
</dbReference>
<organism evidence="3 4">
    <name type="scientific">Arthrobacter gengyunqii</name>
    <dbReference type="NCBI Taxonomy" id="2886940"/>
    <lineage>
        <taxon>Bacteria</taxon>
        <taxon>Bacillati</taxon>
        <taxon>Actinomycetota</taxon>
        <taxon>Actinomycetes</taxon>
        <taxon>Micrococcales</taxon>
        <taxon>Micrococcaceae</taxon>
        <taxon>Arthrobacter</taxon>
    </lineage>
</organism>
<dbReference type="Proteomes" id="UP001139264">
    <property type="component" value="Unassembled WGS sequence"/>
</dbReference>
<proteinExistence type="predicted"/>
<reference evidence="3" key="1">
    <citation type="submission" date="2021-10" db="EMBL/GenBank/DDBJ databases">
        <title>Novel species in genus Arthrobacter.</title>
        <authorList>
            <person name="Liu Y."/>
        </authorList>
    </citation>
    <scope>NUCLEOTIDE SEQUENCE</scope>
    <source>
        <strain evidence="3">Zg-Y809</strain>
    </source>
</reference>
<feature type="transmembrane region" description="Helical" evidence="1">
    <location>
        <begin position="67"/>
        <end position="88"/>
    </location>
</feature>
<evidence type="ECO:0000256" key="1">
    <source>
        <dbReference type="SAM" id="Phobius"/>
    </source>
</evidence>
<name>A0A9X1S5E7_9MICC</name>
<keyword evidence="1" id="KW-1133">Transmembrane helix</keyword>
<accession>A0A9X1S5E7</accession>
<keyword evidence="1" id="KW-0472">Membrane</keyword>
<sequence length="228" mass="24890">MKLLPAAAPGRDVPVLPDADQAREWAEQELSRPAYQAAEPTLLERFWQWVGDFFAELLNGIAGFDPTIGVVLLAVGAAAVLAAALFLVRPRLNARRRRDVFDSAETRVAVDHRRLAGEAAARGEWDTAVAERLRAVIRSAEERVLLEPRSGRTAAEAGSSLAATFPAAADEIIWLARRFDEIRYGHLPATFSDAERAADLDVLLERLSPSTSPLSNETLSNETLAVPR</sequence>